<keyword evidence="7 14" id="KW-0812">Transmembrane</keyword>
<name>A0A223CW82_9BACL</name>
<dbReference type="SUPFAM" id="SSF55874">
    <property type="entry name" value="ATPase domain of HSP90 chaperone/DNA topoisomerase II/histidine kinase"/>
    <property type="match status" value="1"/>
</dbReference>
<dbReference type="Pfam" id="PF02518">
    <property type="entry name" value="HATPase_c"/>
    <property type="match status" value="1"/>
</dbReference>
<dbReference type="Gene3D" id="6.10.340.10">
    <property type="match status" value="1"/>
</dbReference>
<feature type="transmembrane region" description="Helical" evidence="14">
    <location>
        <begin position="36"/>
        <end position="54"/>
    </location>
</feature>
<dbReference type="Pfam" id="PF00512">
    <property type="entry name" value="HisKA"/>
    <property type="match status" value="1"/>
</dbReference>
<evidence type="ECO:0000313" key="18">
    <source>
        <dbReference type="Proteomes" id="UP000214688"/>
    </source>
</evidence>
<comment type="catalytic activity">
    <reaction evidence="1">
        <text>ATP + protein L-histidine = ADP + protein N-phospho-L-histidine.</text>
        <dbReference type="EC" id="2.7.13.3"/>
    </reaction>
</comment>
<keyword evidence="4" id="KW-1003">Cell membrane</keyword>
<dbReference type="KEGG" id="tab:CIG75_00425"/>
<feature type="domain" description="HAMP" evidence="16">
    <location>
        <begin position="55"/>
        <end position="107"/>
    </location>
</feature>
<dbReference type="EC" id="2.7.13.3" evidence="3"/>
<dbReference type="AlphaFoldDB" id="A0A223CW82"/>
<organism evidence="17 18">
    <name type="scientific">Tumebacillus algifaecis</name>
    <dbReference type="NCBI Taxonomy" id="1214604"/>
    <lineage>
        <taxon>Bacteria</taxon>
        <taxon>Bacillati</taxon>
        <taxon>Bacillota</taxon>
        <taxon>Bacilli</taxon>
        <taxon>Bacillales</taxon>
        <taxon>Alicyclobacillaceae</taxon>
        <taxon>Tumebacillus</taxon>
    </lineage>
</organism>
<dbReference type="GO" id="GO:0000155">
    <property type="term" value="F:phosphorelay sensor kinase activity"/>
    <property type="evidence" value="ECO:0007669"/>
    <property type="project" value="InterPro"/>
</dbReference>
<keyword evidence="13 14" id="KW-0472">Membrane</keyword>
<evidence type="ECO:0000256" key="7">
    <source>
        <dbReference type="ARBA" id="ARBA00022692"/>
    </source>
</evidence>
<proteinExistence type="predicted"/>
<dbReference type="InterPro" id="IPR004358">
    <property type="entry name" value="Sig_transdc_His_kin-like_C"/>
</dbReference>
<evidence type="ECO:0000256" key="8">
    <source>
        <dbReference type="ARBA" id="ARBA00022741"/>
    </source>
</evidence>
<dbReference type="Pfam" id="PF00672">
    <property type="entry name" value="HAMP"/>
    <property type="match status" value="1"/>
</dbReference>
<dbReference type="Proteomes" id="UP000214688">
    <property type="component" value="Chromosome"/>
</dbReference>
<dbReference type="PANTHER" id="PTHR45528">
    <property type="entry name" value="SENSOR HISTIDINE KINASE CPXA"/>
    <property type="match status" value="1"/>
</dbReference>
<dbReference type="PROSITE" id="PS50109">
    <property type="entry name" value="HIS_KIN"/>
    <property type="match status" value="1"/>
</dbReference>
<evidence type="ECO:0000256" key="13">
    <source>
        <dbReference type="ARBA" id="ARBA00023136"/>
    </source>
</evidence>
<dbReference type="CDD" id="cd00082">
    <property type="entry name" value="HisKA"/>
    <property type="match status" value="1"/>
</dbReference>
<dbReference type="PANTHER" id="PTHR45528:SF1">
    <property type="entry name" value="SENSOR HISTIDINE KINASE CPXA"/>
    <property type="match status" value="1"/>
</dbReference>
<evidence type="ECO:0000256" key="12">
    <source>
        <dbReference type="ARBA" id="ARBA00023012"/>
    </source>
</evidence>
<dbReference type="GO" id="GO:0005886">
    <property type="term" value="C:plasma membrane"/>
    <property type="evidence" value="ECO:0007669"/>
    <property type="project" value="UniProtKB-SubCell"/>
</dbReference>
<keyword evidence="18" id="KW-1185">Reference proteome</keyword>
<gene>
    <name evidence="17" type="ORF">CIG75_00425</name>
</gene>
<keyword evidence="9" id="KW-0418">Kinase</keyword>
<evidence type="ECO:0000256" key="5">
    <source>
        <dbReference type="ARBA" id="ARBA00022553"/>
    </source>
</evidence>
<dbReference type="EMBL" id="CP022657">
    <property type="protein sequence ID" value="ASS73589.1"/>
    <property type="molecule type" value="Genomic_DNA"/>
</dbReference>
<evidence type="ECO:0000256" key="14">
    <source>
        <dbReference type="SAM" id="Phobius"/>
    </source>
</evidence>
<dbReference type="SMART" id="SM00304">
    <property type="entry name" value="HAMP"/>
    <property type="match status" value="1"/>
</dbReference>
<evidence type="ECO:0000256" key="10">
    <source>
        <dbReference type="ARBA" id="ARBA00022840"/>
    </source>
</evidence>
<comment type="subcellular location">
    <subcellularLocation>
        <location evidence="2">Cell membrane</location>
        <topology evidence="2">Multi-pass membrane protein</topology>
    </subcellularLocation>
</comment>
<keyword evidence="10" id="KW-0067">ATP-binding</keyword>
<dbReference type="PROSITE" id="PS50885">
    <property type="entry name" value="HAMP"/>
    <property type="match status" value="1"/>
</dbReference>
<protein>
    <recommendedName>
        <fullName evidence="3">histidine kinase</fullName>
        <ecNumber evidence="3">2.7.13.3</ecNumber>
    </recommendedName>
</protein>
<dbReference type="CDD" id="cd06225">
    <property type="entry name" value="HAMP"/>
    <property type="match status" value="1"/>
</dbReference>
<dbReference type="Gene3D" id="3.30.565.10">
    <property type="entry name" value="Histidine kinase-like ATPase, C-terminal domain"/>
    <property type="match status" value="1"/>
</dbReference>
<keyword evidence="12" id="KW-0902">Two-component regulatory system</keyword>
<dbReference type="InterPro" id="IPR036097">
    <property type="entry name" value="HisK_dim/P_sf"/>
</dbReference>
<dbReference type="InterPro" id="IPR003594">
    <property type="entry name" value="HATPase_dom"/>
</dbReference>
<evidence type="ECO:0000256" key="11">
    <source>
        <dbReference type="ARBA" id="ARBA00022989"/>
    </source>
</evidence>
<keyword evidence="5" id="KW-0597">Phosphoprotein</keyword>
<dbReference type="InterPro" id="IPR003661">
    <property type="entry name" value="HisK_dim/P_dom"/>
</dbReference>
<sequence>MRTLRSRWWLVWGWLLSLGLVGGAYAVAEEFVGKTVAVFLTFVFSLHLVGWFLSRSVVRPLDALSAAAHRVAQGELDFHIPESSVREVAAVRSAFQLMAQNLKSSLEREQKLEAERRFLLGAIAHDLRTPLFALRGYLEGLETGVADSDEKRTKYLAVCREKADQLERLVSDLFALTKLDVLEKLVSRESVDWADLVERSVEGFQPQATQKGVTIRIYGADQQTDVLGDGHLLQRALENLLDNAIRHSPAGGLVEVRWKVTSADGIEFCILDEGAGIAEWDISRIFEPMYRSESSRNRETGGAGLGLSIARRVMRLHGGELVAENREQGGACLKGWLE</sequence>
<dbReference type="RefSeq" id="WP_094234849.1">
    <property type="nucleotide sequence ID" value="NZ_CP022657.1"/>
</dbReference>
<evidence type="ECO:0000256" key="1">
    <source>
        <dbReference type="ARBA" id="ARBA00000085"/>
    </source>
</evidence>
<evidence type="ECO:0000256" key="4">
    <source>
        <dbReference type="ARBA" id="ARBA00022475"/>
    </source>
</evidence>
<evidence type="ECO:0000256" key="2">
    <source>
        <dbReference type="ARBA" id="ARBA00004651"/>
    </source>
</evidence>
<evidence type="ECO:0000256" key="6">
    <source>
        <dbReference type="ARBA" id="ARBA00022679"/>
    </source>
</evidence>
<dbReference type="InterPro" id="IPR050398">
    <property type="entry name" value="HssS/ArlS-like"/>
</dbReference>
<accession>A0A223CW82</accession>
<evidence type="ECO:0000313" key="17">
    <source>
        <dbReference type="EMBL" id="ASS73589.1"/>
    </source>
</evidence>
<dbReference type="SUPFAM" id="SSF47384">
    <property type="entry name" value="Homodimeric domain of signal transducing histidine kinase"/>
    <property type="match status" value="1"/>
</dbReference>
<dbReference type="GO" id="GO:0005524">
    <property type="term" value="F:ATP binding"/>
    <property type="evidence" value="ECO:0007669"/>
    <property type="project" value="UniProtKB-KW"/>
</dbReference>
<dbReference type="InterPro" id="IPR005467">
    <property type="entry name" value="His_kinase_dom"/>
</dbReference>
<feature type="domain" description="Histidine kinase" evidence="15">
    <location>
        <begin position="122"/>
        <end position="338"/>
    </location>
</feature>
<keyword evidence="8" id="KW-0547">Nucleotide-binding</keyword>
<dbReference type="SMART" id="SM00388">
    <property type="entry name" value="HisKA"/>
    <property type="match status" value="1"/>
</dbReference>
<evidence type="ECO:0000256" key="3">
    <source>
        <dbReference type="ARBA" id="ARBA00012438"/>
    </source>
</evidence>
<dbReference type="PRINTS" id="PR00344">
    <property type="entry name" value="BCTRLSENSOR"/>
</dbReference>
<keyword evidence="11 14" id="KW-1133">Transmembrane helix</keyword>
<dbReference type="InterPro" id="IPR003660">
    <property type="entry name" value="HAMP_dom"/>
</dbReference>
<keyword evidence="6" id="KW-0808">Transferase</keyword>
<dbReference type="InterPro" id="IPR036890">
    <property type="entry name" value="HATPase_C_sf"/>
</dbReference>
<dbReference type="SMART" id="SM00387">
    <property type="entry name" value="HATPase_c"/>
    <property type="match status" value="1"/>
</dbReference>
<reference evidence="17 18" key="1">
    <citation type="journal article" date="2015" name="Int. J. Syst. Evol. Microbiol.">
        <title>Tumebacillus algifaecis sp. nov., isolated from decomposing algal scum.</title>
        <authorList>
            <person name="Wu Y.F."/>
            <person name="Zhang B."/>
            <person name="Xing P."/>
            <person name="Wu Q.L."/>
            <person name="Liu S.J."/>
        </authorList>
    </citation>
    <scope>NUCLEOTIDE SEQUENCE [LARGE SCALE GENOMIC DNA]</scope>
    <source>
        <strain evidence="17 18">THMBR28</strain>
    </source>
</reference>
<evidence type="ECO:0000259" key="16">
    <source>
        <dbReference type="PROSITE" id="PS50885"/>
    </source>
</evidence>
<dbReference type="OrthoDB" id="9813151at2"/>
<dbReference type="Gene3D" id="1.10.287.130">
    <property type="match status" value="1"/>
</dbReference>
<evidence type="ECO:0000256" key="9">
    <source>
        <dbReference type="ARBA" id="ARBA00022777"/>
    </source>
</evidence>
<evidence type="ECO:0000259" key="15">
    <source>
        <dbReference type="PROSITE" id="PS50109"/>
    </source>
</evidence>
<dbReference type="SUPFAM" id="SSF158472">
    <property type="entry name" value="HAMP domain-like"/>
    <property type="match status" value="1"/>
</dbReference>